<evidence type="ECO:0000256" key="9">
    <source>
        <dbReference type="ARBA" id="ARBA00067598"/>
    </source>
</evidence>
<dbReference type="InterPro" id="IPR051168">
    <property type="entry name" value="AASS"/>
</dbReference>
<evidence type="ECO:0000256" key="7">
    <source>
        <dbReference type="ARBA" id="ARBA00060549"/>
    </source>
</evidence>
<evidence type="ECO:0000256" key="8">
    <source>
        <dbReference type="ARBA" id="ARBA00066976"/>
    </source>
</evidence>
<evidence type="ECO:0000313" key="13">
    <source>
        <dbReference type="EMBL" id="KAH0598313.1"/>
    </source>
</evidence>
<dbReference type="FunFam" id="3.30.360.10:FF:000008">
    <property type="entry name" value="Alpha-aminoadipic semialdehyde synthase, mitochondrial"/>
    <property type="match status" value="1"/>
</dbReference>
<evidence type="ECO:0000256" key="1">
    <source>
        <dbReference type="ARBA" id="ARBA00022605"/>
    </source>
</evidence>
<keyword evidence="14" id="KW-1185">Reference proteome</keyword>
<comment type="caution">
    <text evidence="13">The sequence shown here is derived from an EMBL/GenBank/DDBJ whole genome shotgun (WGS) entry which is preliminary data.</text>
</comment>
<dbReference type="SUPFAM" id="SSF51735">
    <property type="entry name" value="NAD(P)-binding Rossmann-fold domains"/>
    <property type="match status" value="1"/>
</dbReference>
<evidence type="ECO:0000256" key="3">
    <source>
        <dbReference type="ARBA" id="ARBA00023002"/>
    </source>
</evidence>
<dbReference type="InterPro" id="IPR032095">
    <property type="entry name" value="Sacchrp_dh-like_C"/>
</dbReference>
<evidence type="ECO:0000256" key="5">
    <source>
        <dbReference type="ARBA" id="ARBA00038048"/>
    </source>
</evidence>
<dbReference type="GO" id="GO:0005737">
    <property type="term" value="C:cytoplasm"/>
    <property type="evidence" value="ECO:0007669"/>
    <property type="project" value="TreeGrafter"/>
</dbReference>
<dbReference type="FunFam" id="3.40.50.720:FF:000072">
    <property type="entry name" value="Saccharopine dehydrogenase [NADP(+), L-glutamate-forming]"/>
    <property type="match status" value="1"/>
</dbReference>
<dbReference type="InterPro" id="IPR005097">
    <property type="entry name" value="Sacchrp_dh_NADP-bd"/>
</dbReference>
<evidence type="ECO:0000256" key="6">
    <source>
        <dbReference type="ARBA" id="ARBA00051869"/>
    </source>
</evidence>
<evidence type="ECO:0000313" key="14">
    <source>
        <dbReference type="Proteomes" id="UP000764110"/>
    </source>
</evidence>
<protein>
    <recommendedName>
        <fullName evidence="9">Saccharopine dehydrogenase [NADP(+), L-glutamate-forming]</fullName>
        <ecNumber evidence="8">1.5.1.10</ecNumber>
    </recommendedName>
    <alternativeName>
        <fullName evidence="10">Saccharopine reductase</fullName>
    </alternativeName>
</protein>
<sequence>MPQQSVLMLGAGFVTKPTLDLLTKAGIPVTVACRTLKTAKELAGDNKLATPTTVDVLNDNALDAEVAKHDLVISLIPYIYHVNVIKSAIRNKKNVVTTSYVSPAMMELDQQCKDAGITVMNEIGLDPGIDHLYAVKTIDEVHAAGGKIIKFLSYCGGLPAPESSDNALGYKFSWSSRGVLLALRNAASIVQDGKIFNIASKDLMGTAKPYFIMPGFAFVAYPNRDSTPYAQRYNIPEAQTIIRGTLRYAGFPQFIRCLVQVGFLEETPIKALESPITWREATQAVLGTASSDPKELEAAIVAKAEFDSPEDRERILSGLRWIGIFSDEKITPRGNPLDTLCAVLEQKMQFEEGERDMVMLQHKFEIEHKDGSKETRTSTLVEYGDSTYSAMARLVGIPCAVAVQQVLNGTLSEKGVLAPMTAKINNPIMKELKEKYGIEMKEKTVL</sequence>
<dbReference type="FunFam" id="1.10.1870.10:FF:000002">
    <property type="entry name" value="Saccharopine dehydrogenase Lys9"/>
    <property type="match status" value="1"/>
</dbReference>
<dbReference type="GO" id="GO:0019878">
    <property type="term" value="P:lysine biosynthetic process via aminoadipic acid"/>
    <property type="evidence" value="ECO:0007669"/>
    <property type="project" value="TreeGrafter"/>
</dbReference>
<evidence type="ECO:0000256" key="10">
    <source>
        <dbReference type="ARBA" id="ARBA00083134"/>
    </source>
</evidence>
<comment type="catalytic activity">
    <reaction evidence="6">
        <text>L-saccharopine + NADP(+) + H2O = (S)-2-amino-6-oxohexanoate + L-glutamate + NADPH + H(+)</text>
        <dbReference type="Rhea" id="RHEA:10020"/>
        <dbReference type="ChEBI" id="CHEBI:15377"/>
        <dbReference type="ChEBI" id="CHEBI:15378"/>
        <dbReference type="ChEBI" id="CHEBI:29985"/>
        <dbReference type="ChEBI" id="CHEBI:57783"/>
        <dbReference type="ChEBI" id="CHEBI:57951"/>
        <dbReference type="ChEBI" id="CHEBI:58321"/>
        <dbReference type="ChEBI" id="CHEBI:58349"/>
        <dbReference type="EC" id="1.5.1.10"/>
    </reaction>
</comment>
<dbReference type="EMBL" id="JACEFI010000005">
    <property type="protein sequence ID" value="KAH0598313.1"/>
    <property type="molecule type" value="Genomic_DNA"/>
</dbReference>
<evidence type="ECO:0000256" key="2">
    <source>
        <dbReference type="ARBA" id="ARBA00022857"/>
    </source>
</evidence>
<dbReference type="PANTHER" id="PTHR11133">
    <property type="entry name" value="SACCHAROPINE DEHYDROGENASE"/>
    <property type="match status" value="1"/>
</dbReference>
<keyword evidence="4" id="KW-0457">Lysine biosynthesis</keyword>
<dbReference type="Gene3D" id="3.40.50.720">
    <property type="entry name" value="NAD(P)-binding Rossmann-like Domain"/>
    <property type="match status" value="1"/>
</dbReference>
<dbReference type="GO" id="GO:0004755">
    <property type="term" value="F:saccharopine dehydrogenase (NADP+, L-glutamate-forming) activity"/>
    <property type="evidence" value="ECO:0007669"/>
    <property type="project" value="UniProtKB-EC"/>
</dbReference>
<gene>
    <name evidence="13" type="ORF">MHUMG1_03610</name>
</gene>
<evidence type="ECO:0000256" key="4">
    <source>
        <dbReference type="ARBA" id="ARBA00023154"/>
    </source>
</evidence>
<proteinExistence type="inferred from homology"/>
<feature type="domain" description="Saccharopine dehydrogenase-like C-terminal" evidence="12">
    <location>
        <begin position="124"/>
        <end position="438"/>
    </location>
</feature>
<dbReference type="EC" id="1.5.1.10" evidence="8"/>
<keyword evidence="1" id="KW-0028">Amino-acid biosynthesis</keyword>
<keyword evidence="2" id="KW-0521">NADP</keyword>
<evidence type="ECO:0000259" key="11">
    <source>
        <dbReference type="Pfam" id="PF03435"/>
    </source>
</evidence>
<dbReference type="PANTHER" id="PTHR11133:SF22">
    <property type="entry name" value="ALPHA-AMINOADIPIC SEMIALDEHYDE SYNTHASE, MITOCHONDRIAL"/>
    <property type="match status" value="1"/>
</dbReference>
<feature type="domain" description="Saccharopine dehydrogenase NADP binding" evidence="11">
    <location>
        <begin position="6"/>
        <end position="120"/>
    </location>
</feature>
<reference evidence="13 14" key="1">
    <citation type="submission" date="2020-07" db="EMBL/GenBank/DDBJ databases">
        <title>Metarhizium humberi genome.</title>
        <authorList>
            <person name="Lysoe E."/>
        </authorList>
    </citation>
    <scope>NUCLEOTIDE SEQUENCE [LARGE SCALE GENOMIC DNA]</scope>
    <source>
        <strain evidence="13 14">ESALQ1638</strain>
    </source>
</reference>
<accession>A0A9P8MDC4</accession>
<name>A0A9P8MDC4_9HYPO</name>
<dbReference type="Pfam" id="PF16653">
    <property type="entry name" value="Sacchrp_dh_C"/>
    <property type="match status" value="1"/>
</dbReference>
<dbReference type="Gene3D" id="3.30.360.10">
    <property type="entry name" value="Dihydrodipicolinate Reductase, domain 2"/>
    <property type="match status" value="1"/>
</dbReference>
<dbReference type="Gene3D" id="1.10.1870.10">
    <property type="entry name" value="Domain 3, Saccharopine reductase"/>
    <property type="match status" value="1"/>
</dbReference>
<dbReference type="SUPFAM" id="SSF55347">
    <property type="entry name" value="Glyceraldehyde-3-phosphate dehydrogenase-like, C-terminal domain"/>
    <property type="match status" value="1"/>
</dbReference>
<dbReference type="AlphaFoldDB" id="A0A9P8MDC4"/>
<dbReference type="Proteomes" id="UP000764110">
    <property type="component" value="Unassembled WGS sequence"/>
</dbReference>
<comment type="similarity">
    <text evidence="5">Belongs to the saccharopine dehydrogenase family.</text>
</comment>
<keyword evidence="3" id="KW-0560">Oxidoreductase</keyword>
<dbReference type="InterPro" id="IPR036291">
    <property type="entry name" value="NAD(P)-bd_dom_sf"/>
</dbReference>
<dbReference type="Pfam" id="PF03435">
    <property type="entry name" value="Sacchrp_dh_NADP"/>
    <property type="match status" value="1"/>
</dbReference>
<evidence type="ECO:0000259" key="12">
    <source>
        <dbReference type="Pfam" id="PF16653"/>
    </source>
</evidence>
<comment type="pathway">
    <text evidence="7">Amino-acid biosynthesis; L-lysine biosynthesis via AAA pathway; L-lysine from L-alpha-aminoadipate (fungal route): step 2/3.</text>
</comment>
<organism evidence="13 14">
    <name type="scientific">Metarhizium humberi</name>
    <dbReference type="NCBI Taxonomy" id="2596975"/>
    <lineage>
        <taxon>Eukaryota</taxon>
        <taxon>Fungi</taxon>
        <taxon>Dikarya</taxon>
        <taxon>Ascomycota</taxon>
        <taxon>Pezizomycotina</taxon>
        <taxon>Sordariomycetes</taxon>
        <taxon>Hypocreomycetidae</taxon>
        <taxon>Hypocreales</taxon>
        <taxon>Clavicipitaceae</taxon>
        <taxon>Metarhizium</taxon>
    </lineage>
</organism>